<evidence type="ECO:0000256" key="5">
    <source>
        <dbReference type="ARBA" id="ARBA00022833"/>
    </source>
</evidence>
<dbReference type="GO" id="GO:0016567">
    <property type="term" value="P:protein ubiquitination"/>
    <property type="evidence" value="ECO:0007669"/>
    <property type="project" value="UniProtKB-UniPathway"/>
</dbReference>
<dbReference type="EMBL" id="LFZO01000059">
    <property type="protein sequence ID" value="KXT15360.1"/>
    <property type="molecule type" value="Genomic_DNA"/>
</dbReference>
<feature type="domain" description="Zinc finger RING-H2-type" evidence="6">
    <location>
        <begin position="28"/>
        <end position="84"/>
    </location>
</feature>
<evidence type="ECO:0000256" key="2">
    <source>
        <dbReference type="ARBA" id="ARBA00022723"/>
    </source>
</evidence>
<dbReference type="SUPFAM" id="SSF57850">
    <property type="entry name" value="RING/U-box"/>
    <property type="match status" value="1"/>
</dbReference>
<proteinExistence type="predicted"/>
<dbReference type="Gene3D" id="3.30.40.10">
    <property type="entry name" value="Zinc/RING finger domain, C3HC4 (zinc finger)"/>
    <property type="match status" value="1"/>
</dbReference>
<protein>
    <recommendedName>
        <fullName evidence="6">Zinc finger RING-H2-type domain-containing protein</fullName>
    </recommendedName>
</protein>
<comment type="caution">
    <text evidence="7">The sequence shown here is derived from an EMBL/GenBank/DDBJ whole genome shotgun (WGS) entry which is preliminary data.</text>
</comment>
<dbReference type="Proteomes" id="UP000073492">
    <property type="component" value="Unassembled WGS sequence"/>
</dbReference>
<keyword evidence="2" id="KW-0479">Metal-binding</keyword>
<keyword evidence="5" id="KW-0862">Zinc</keyword>
<dbReference type="STRING" id="113226.A0A139IL01"/>
<keyword evidence="4" id="KW-0833">Ubl conjugation pathway</keyword>
<gene>
    <name evidence="7" type="ORF">AC579_2209</name>
</gene>
<keyword evidence="8" id="KW-1185">Reference proteome</keyword>
<dbReference type="OrthoDB" id="2849579at2759"/>
<accession>A0A139IL01</accession>
<dbReference type="AlphaFoldDB" id="A0A139IL01"/>
<evidence type="ECO:0000313" key="8">
    <source>
        <dbReference type="Proteomes" id="UP000073492"/>
    </source>
</evidence>
<evidence type="ECO:0000256" key="3">
    <source>
        <dbReference type="ARBA" id="ARBA00022771"/>
    </source>
</evidence>
<organism evidence="7 8">
    <name type="scientific">Pseudocercospora musae</name>
    <dbReference type="NCBI Taxonomy" id="113226"/>
    <lineage>
        <taxon>Eukaryota</taxon>
        <taxon>Fungi</taxon>
        <taxon>Dikarya</taxon>
        <taxon>Ascomycota</taxon>
        <taxon>Pezizomycotina</taxon>
        <taxon>Dothideomycetes</taxon>
        <taxon>Dothideomycetidae</taxon>
        <taxon>Mycosphaerellales</taxon>
        <taxon>Mycosphaerellaceae</taxon>
        <taxon>Pseudocercospora</taxon>
    </lineage>
</organism>
<keyword evidence="3" id="KW-0863">Zinc-finger</keyword>
<dbReference type="InterPro" id="IPR013083">
    <property type="entry name" value="Znf_RING/FYVE/PHD"/>
</dbReference>
<comment type="pathway">
    <text evidence="1">Protein modification; protein ubiquitination.</text>
</comment>
<dbReference type="InterPro" id="IPR024766">
    <property type="entry name" value="Znf_RING_H2"/>
</dbReference>
<evidence type="ECO:0000313" key="7">
    <source>
        <dbReference type="EMBL" id="KXT15360.1"/>
    </source>
</evidence>
<dbReference type="UniPathway" id="UPA00143"/>
<evidence type="ECO:0000256" key="1">
    <source>
        <dbReference type="ARBA" id="ARBA00004906"/>
    </source>
</evidence>
<dbReference type="GO" id="GO:0008270">
    <property type="term" value="F:zinc ion binding"/>
    <property type="evidence" value="ECO:0007669"/>
    <property type="project" value="UniProtKB-KW"/>
</dbReference>
<reference evidence="7 8" key="1">
    <citation type="submission" date="2015-07" db="EMBL/GenBank/DDBJ databases">
        <title>Comparative genomics of the Sigatoka disease complex on banana suggests a link between parallel evolutionary changes in Pseudocercospora fijiensis and Pseudocercospora eumusae and increased virulence on the banana host.</title>
        <authorList>
            <person name="Chang T.-C."/>
            <person name="Salvucci A."/>
            <person name="Crous P.W."/>
            <person name="Stergiopoulos I."/>
        </authorList>
    </citation>
    <scope>NUCLEOTIDE SEQUENCE [LARGE SCALE GENOMIC DNA]</scope>
    <source>
        <strain evidence="7 8">CBS 116634</strain>
    </source>
</reference>
<name>A0A139IL01_9PEZI</name>
<dbReference type="Pfam" id="PF12678">
    <property type="entry name" value="zf-rbx1"/>
    <property type="match status" value="1"/>
</dbReference>
<evidence type="ECO:0000259" key="6">
    <source>
        <dbReference type="Pfam" id="PF12678"/>
    </source>
</evidence>
<evidence type="ECO:0000256" key="4">
    <source>
        <dbReference type="ARBA" id="ARBA00022786"/>
    </source>
</evidence>
<sequence>MDTQANPLPSREGFLANLDDNVSQESITCGICFQDTINSHNALQSSPCDDEEPERTLVAHDNHKFGVRCITKWLECNDSCPLCRKQLFMTPKPGPSFDEAEHISPVDPPQLVVIVREGQRQHLVPLLTTEEAEAGALHPNPDIATIQSEILADQRIHNRLHAYFDEMDRLELIDHAMAQRIKEVGLWNAGAWRLFGPYLSLTKITIGLGWLCFRMSMSRVVRQGDWTYLRRPSLFARTFNSVVLNWERWGRPAGVLVQPFGLFTGNLRQ</sequence>